<feature type="compositionally biased region" description="Polar residues" evidence="2">
    <location>
        <begin position="92"/>
        <end position="107"/>
    </location>
</feature>
<evidence type="ECO:0000256" key="2">
    <source>
        <dbReference type="SAM" id="MobiDB-lite"/>
    </source>
</evidence>
<organism evidence="3 4">
    <name type="scientific">Cavenderia fasciculata</name>
    <name type="common">Slime mold</name>
    <name type="synonym">Dictyostelium fasciculatum</name>
    <dbReference type="NCBI Taxonomy" id="261658"/>
    <lineage>
        <taxon>Eukaryota</taxon>
        <taxon>Amoebozoa</taxon>
        <taxon>Evosea</taxon>
        <taxon>Eumycetozoa</taxon>
        <taxon>Dictyostelia</taxon>
        <taxon>Acytosteliales</taxon>
        <taxon>Cavenderiaceae</taxon>
        <taxon>Cavenderia</taxon>
    </lineage>
</organism>
<dbReference type="RefSeq" id="XP_004359447.1">
    <property type="nucleotide sequence ID" value="XM_004359390.1"/>
</dbReference>
<keyword evidence="1" id="KW-0677">Repeat</keyword>
<feature type="region of interest" description="Disordered" evidence="2">
    <location>
        <begin position="36"/>
        <end position="143"/>
    </location>
</feature>
<name>F4PT21_CACFS</name>
<evidence type="ECO:0000313" key="4">
    <source>
        <dbReference type="Proteomes" id="UP000007797"/>
    </source>
</evidence>
<dbReference type="PANTHER" id="PTHR47447:SF17">
    <property type="entry name" value="OS12G0638900 PROTEIN"/>
    <property type="match status" value="1"/>
</dbReference>
<dbReference type="Gene3D" id="1.25.40.10">
    <property type="entry name" value="Tetratricopeptide repeat domain"/>
    <property type="match status" value="2"/>
</dbReference>
<feature type="region of interest" description="Disordered" evidence="2">
    <location>
        <begin position="790"/>
        <end position="847"/>
    </location>
</feature>
<dbReference type="SUPFAM" id="SSF48371">
    <property type="entry name" value="ARM repeat"/>
    <property type="match status" value="1"/>
</dbReference>
<feature type="compositionally biased region" description="Acidic residues" evidence="2">
    <location>
        <begin position="795"/>
        <end position="820"/>
    </location>
</feature>
<evidence type="ECO:0000313" key="3">
    <source>
        <dbReference type="EMBL" id="EGG21597.1"/>
    </source>
</evidence>
<dbReference type="PANTHER" id="PTHR47447">
    <property type="entry name" value="OS03G0856100 PROTEIN"/>
    <property type="match status" value="1"/>
</dbReference>
<dbReference type="KEGG" id="dfa:DFA_01483"/>
<gene>
    <name evidence="3" type="ORF">DFA_01483</name>
</gene>
<dbReference type="InterPro" id="IPR016024">
    <property type="entry name" value="ARM-type_fold"/>
</dbReference>
<protein>
    <recommendedName>
        <fullName evidence="5">Pentatricopeptide repeat-containing protein</fullName>
    </recommendedName>
</protein>
<dbReference type="GeneID" id="14873685"/>
<feature type="compositionally biased region" description="Low complexity" evidence="2">
    <location>
        <begin position="47"/>
        <end position="63"/>
    </location>
</feature>
<feature type="compositionally biased region" description="Low complexity" evidence="2">
    <location>
        <begin position="830"/>
        <end position="847"/>
    </location>
</feature>
<feature type="compositionally biased region" description="Low complexity" evidence="2">
    <location>
        <begin position="73"/>
        <end position="91"/>
    </location>
</feature>
<dbReference type="Proteomes" id="UP000007797">
    <property type="component" value="Unassembled WGS sequence"/>
</dbReference>
<dbReference type="EMBL" id="GL883010">
    <property type="protein sequence ID" value="EGG21597.1"/>
    <property type="molecule type" value="Genomic_DNA"/>
</dbReference>
<evidence type="ECO:0008006" key="5">
    <source>
        <dbReference type="Google" id="ProtNLM"/>
    </source>
</evidence>
<keyword evidence="4" id="KW-1185">Reference proteome</keyword>
<feature type="compositionally biased region" description="Basic residues" evidence="2">
    <location>
        <begin position="113"/>
        <end position="125"/>
    </location>
</feature>
<reference evidence="4" key="1">
    <citation type="journal article" date="2011" name="Genome Res.">
        <title>Phylogeny-wide analysis of social amoeba genomes highlights ancient origins for complex intercellular communication.</title>
        <authorList>
            <person name="Heidel A.J."/>
            <person name="Lawal H.M."/>
            <person name="Felder M."/>
            <person name="Schilde C."/>
            <person name="Helps N.R."/>
            <person name="Tunggal B."/>
            <person name="Rivero F."/>
            <person name="John U."/>
            <person name="Schleicher M."/>
            <person name="Eichinger L."/>
            <person name="Platzer M."/>
            <person name="Noegel A.A."/>
            <person name="Schaap P."/>
            <person name="Gloeckner G."/>
        </authorList>
    </citation>
    <scope>NUCLEOTIDE SEQUENCE [LARGE SCALE GENOMIC DNA]</scope>
    <source>
        <strain evidence="4">SH3</strain>
    </source>
</reference>
<dbReference type="AlphaFoldDB" id="F4PT21"/>
<dbReference type="InterPro" id="IPR011990">
    <property type="entry name" value="TPR-like_helical_dom_sf"/>
</dbReference>
<evidence type="ECO:0000256" key="1">
    <source>
        <dbReference type="ARBA" id="ARBA00022737"/>
    </source>
</evidence>
<sequence length="847" mass="98631">MMNIIGRRVLGGYSSSSSSLSSLFVSSLSIRSLSSTTSSAATTPAYNNNTIVNKNTTTTTTTTTHRDFKKNWKPTTYTKPTTTTSDTTNNSVAGQQQQQSSDTTKPLSSKEKHNARHHQRIKLKRTAAAERKPLQTPANNPYEWDDVRHTNHRHDDTGSVFASLTFRWKDEIEPNEHYVDYNPIIAQLNKESLFKYLAFRFINSNGFNVKSIQEDLFKKKQFQNPYVMYRVAQWLGHVKFNYIAVYTKILKYLQRCGNSNLFKGTLEIIRKQFQFNYSIDTHNTILAFYNEQGENNTARRATRKMRRTGINCNIETMTEMVRTYSNDIIKIASILSECREKKMRYSYQFNAALLRAWLTHHNRLIRTDTPESRASAEKHQLVKRAMDHFEELKGKGTAANSPLIYDSLLQCLFLIGKSDPKSGAKEHFEAVMETMRERNVEMSGPTARFLIMRQPLAQVSQFYESLIKEQPMLQDDAHVVGALIQAFTLPHIHSDYKDIEKLIMAIDQRGKLSLEICQNVIGASMVRRSNIRQCLAFIRPYLSKYITKEYLRNNDGTLLHLILQAACSTKDPAFVKLWITRCTDEFDFTLNETSYSILLRFNLIHGKTEEFEALVDEMKTKHARLTYTVLSNLVVFYHINNQTAEYNKYLKKMLNLENLSKDLFVSSVEQIIKLYLLREDPVSARYWFDSYVKGKKASKELIFYFIAYYKAKALKTLEQEWIDKLEEIYKEKFSELVRLPVYSKIINLITYENSGIIEYQSNAIKQYRRAKKEQELQLLELADLANEIDFKSNEEDKDEDEDENEDEDEDEQEYENEMEENEIKDLDILNVNQDNTNTINNNIQQHQ</sequence>
<accession>F4PT21</accession>
<proteinExistence type="predicted"/>